<evidence type="ECO:0000313" key="1">
    <source>
        <dbReference type="EMBL" id="KAJ8480618.1"/>
    </source>
</evidence>
<dbReference type="AlphaFoldDB" id="A0AAV8QSQ5"/>
<name>A0AAV8QSQ5_ENSVE</name>
<accession>A0AAV8QSQ5</accession>
<keyword evidence="2" id="KW-1185">Reference proteome</keyword>
<sequence>MGGTAAEGFAEMEAGEFLFLKETSLSYHTVEAANGFLHPRYGSPLLASGLNGQATALHPSHTALRRTASLGFIIDCTMSRERRTASFLPPLLITRGSRPANNTYTIWFTISRSKPRKATRLINSRKGRGRSVAYLEPEEEGGGVLHPSLHLFILRTAGLNRNRRRYLAGQTNQPSFLWLKMSSKRKE</sequence>
<proteinExistence type="predicted"/>
<dbReference type="EMBL" id="JAQQAF010000006">
    <property type="protein sequence ID" value="KAJ8480618.1"/>
    <property type="molecule type" value="Genomic_DNA"/>
</dbReference>
<evidence type="ECO:0000313" key="2">
    <source>
        <dbReference type="Proteomes" id="UP001222027"/>
    </source>
</evidence>
<protein>
    <submittedName>
        <fullName evidence="1">Uncharacterized protein</fullName>
    </submittedName>
</protein>
<dbReference type="Proteomes" id="UP001222027">
    <property type="component" value="Unassembled WGS sequence"/>
</dbReference>
<reference evidence="1 2" key="1">
    <citation type="submission" date="2022-12" db="EMBL/GenBank/DDBJ databases">
        <title>Chromosome-scale assembly of the Ensete ventricosum genome.</title>
        <authorList>
            <person name="Dussert Y."/>
            <person name="Stocks J."/>
            <person name="Wendawek A."/>
            <person name="Woldeyes F."/>
            <person name="Nichols R.A."/>
            <person name="Borrell J.S."/>
        </authorList>
    </citation>
    <scope>NUCLEOTIDE SEQUENCE [LARGE SCALE GENOMIC DNA]</scope>
    <source>
        <strain evidence="2">cv. Maze</strain>
        <tissue evidence="1">Seeds</tissue>
    </source>
</reference>
<organism evidence="1 2">
    <name type="scientific">Ensete ventricosum</name>
    <name type="common">Abyssinian banana</name>
    <name type="synonym">Musa ensete</name>
    <dbReference type="NCBI Taxonomy" id="4639"/>
    <lineage>
        <taxon>Eukaryota</taxon>
        <taxon>Viridiplantae</taxon>
        <taxon>Streptophyta</taxon>
        <taxon>Embryophyta</taxon>
        <taxon>Tracheophyta</taxon>
        <taxon>Spermatophyta</taxon>
        <taxon>Magnoliopsida</taxon>
        <taxon>Liliopsida</taxon>
        <taxon>Zingiberales</taxon>
        <taxon>Musaceae</taxon>
        <taxon>Ensete</taxon>
    </lineage>
</organism>
<comment type="caution">
    <text evidence="1">The sequence shown here is derived from an EMBL/GenBank/DDBJ whole genome shotgun (WGS) entry which is preliminary data.</text>
</comment>
<gene>
    <name evidence="1" type="ORF">OPV22_024345</name>
</gene>